<dbReference type="Pfam" id="PF05973">
    <property type="entry name" value="Gp49"/>
    <property type="match status" value="1"/>
</dbReference>
<dbReference type="EMBL" id="DXGJ01000016">
    <property type="protein sequence ID" value="HIW71309.1"/>
    <property type="molecule type" value="Genomic_DNA"/>
</dbReference>
<dbReference type="Proteomes" id="UP000886822">
    <property type="component" value="Unassembled WGS sequence"/>
</dbReference>
<dbReference type="AlphaFoldDB" id="A0A9D1U5E3"/>
<comment type="caution">
    <text evidence="1">The sequence shown here is derived from an EMBL/GenBank/DDBJ whole genome shotgun (WGS) entry which is preliminary data.</text>
</comment>
<dbReference type="InterPro" id="IPR009241">
    <property type="entry name" value="HigB-like"/>
</dbReference>
<evidence type="ECO:0000313" key="1">
    <source>
        <dbReference type="EMBL" id="HIW71309.1"/>
    </source>
</evidence>
<gene>
    <name evidence="1" type="ORF">H9875_01650</name>
</gene>
<organism evidence="1 2">
    <name type="scientific">Candidatus Levilactobacillus faecigallinarum</name>
    <dbReference type="NCBI Taxonomy" id="2838638"/>
    <lineage>
        <taxon>Bacteria</taxon>
        <taxon>Bacillati</taxon>
        <taxon>Bacillota</taxon>
        <taxon>Bacilli</taxon>
        <taxon>Lactobacillales</taxon>
        <taxon>Lactobacillaceae</taxon>
        <taxon>Levilactobacillus</taxon>
    </lineage>
</organism>
<reference evidence="1" key="1">
    <citation type="journal article" date="2021" name="PeerJ">
        <title>Extensive microbial diversity within the chicken gut microbiome revealed by metagenomics and culture.</title>
        <authorList>
            <person name="Gilroy R."/>
            <person name="Ravi A."/>
            <person name="Getino M."/>
            <person name="Pursley I."/>
            <person name="Horton D.L."/>
            <person name="Alikhan N.F."/>
            <person name="Baker D."/>
            <person name="Gharbi K."/>
            <person name="Hall N."/>
            <person name="Watson M."/>
            <person name="Adriaenssens E.M."/>
            <person name="Foster-Nyarko E."/>
            <person name="Jarju S."/>
            <person name="Secka A."/>
            <person name="Antonio M."/>
            <person name="Oren A."/>
            <person name="Chaudhuri R.R."/>
            <person name="La Ragione R."/>
            <person name="Hildebrand F."/>
            <person name="Pallen M.J."/>
        </authorList>
    </citation>
    <scope>NUCLEOTIDE SEQUENCE</scope>
    <source>
        <strain evidence="1">CHK173-259</strain>
    </source>
</reference>
<protein>
    <submittedName>
        <fullName evidence="1">Type II toxin-antitoxin system RelE/ParE family toxin</fullName>
    </submittedName>
</protein>
<proteinExistence type="predicted"/>
<sequence>MHNPKFESFIRPNGHNEFTEFLKTLPQKDQEKVLVVIQQIEREGLVTAQRLQWVKKIEDNLFEIRAKLGHNIQRVFYFHFSGSRYIITHGFSKKTAKTPQREIRHAEQLRSEFYGGTKYGYHQV</sequence>
<accession>A0A9D1U5E3</accession>
<reference evidence="1" key="2">
    <citation type="submission" date="2021-04" db="EMBL/GenBank/DDBJ databases">
        <authorList>
            <person name="Gilroy R."/>
        </authorList>
    </citation>
    <scope>NUCLEOTIDE SEQUENCE</scope>
    <source>
        <strain evidence="1">CHK173-259</strain>
    </source>
</reference>
<evidence type="ECO:0000313" key="2">
    <source>
        <dbReference type="Proteomes" id="UP000886822"/>
    </source>
</evidence>
<name>A0A9D1U5E3_9LACO</name>